<comment type="caution">
    <text evidence="1">The sequence shown here is derived from an EMBL/GenBank/DDBJ whole genome shotgun (WGS) entry which is preliminary data.</text>
</comment>
<protein>
    <submittedName>
        <fullName evidence="1">Uncharacterized protein</fullName>
    </submittedName>
</protein>
<gene>
    <name evidence="1" type="ORF">SH601_13660</name>
</gene>
<reference evidence="1" key="1">
    <citation type="submission" date="2023-11" db="EMBL/GenBank/DDBJ databases">
        <title>Gracilibacillus pellucida a moderately halophilic bacterium isolated from saline soil in Xinjiang province.</title>
        <authorList>
            <person name="Zhang Z."/>
            <person name="Tan F."/>
            <person name="Wang Y."/>
            <person name="Xia M."/>
        </authorList>
    </citation>
    <scope>NUCLEOTIDE SEQUENCE</scope>
    <source>
        <strain evidence="1">S3-1-1</strain>
    </source>
</reference>
<name>A0ACC6M7T0_9BACI</name>
<organism evidence="1 2">
    <name type="scientific">Gracilibacillus pellucidus</name>
    <dbReference type="NCBI Taxonomy" id="3095368"/>
    <lineage>
        <taxon>Bacteria</taxon>
        <taxon>Bacillati</taxon>
        <taxon>Bacillota</taxon>
        <taxon>Bacilli</taxon>
        <taxon>Bacillales</taxon>
        <taxon>Bacillaceae</taxon>
        <taxon>Gracilibacillus</taxon>
    </lineage>
</organism>
<evidence type="ECO:0000313" key="1">
    <source>
        <dbReference type="EMBL" id="MDX8047034.1"/>
    </source>
</evidence>
<dbReference type="EMBL" id="JAWZSR010000008">
    <property type="protein sequence ID" value="MDX8047034.1"/>
    <property type="molecule type" value="Genomic_DNA"/>
</dbReference>
<dbReference type="Proteomes" id="UP001277972">
    <property type="component" value="Unassembled WGS sequence"/>
</dbReference>
<keyword evidence="2" id="KW-1185">Reference proteome</keyword>
<sequence length="242" mass="25265">MACNKCGRVQSSARVSTKKKANARKEIIVPKKEIVGCSCNVKEPAIKPAKLTNDCVVVNSLVGTKTVQKVAEATLPITAFAGLGVLDDIVSVNVVPNLEGVTQNARVIRDKVVNIGLLPASISISILGIELPVTLDTSLPFQEHTDFPGACPEDTLTETPLEIEGIFVQPGVPVIGAAGIDLVQGILFKVVLKTTITVTRPVIQDASGNVCDVNPNRCETPGAIPTQTLPAPPNGGGILPLP</sequence>
<evidence type="ECO:0000313" key="2">
    <source>
        <dbReference type="Proteomes" id="UP001277972"/>
    </source>
</evidence>
<accession>A0ACC6M7T0</accession>
<proteinExistence type="predicted"/>